<keyword evidence="11" id="KW-0325">Glycoprotein</keyword>
<evidence type="ECO:0000256" key="11">
    <source>
        <dbReference type="ARBA" id="ARBA00023180"/>
    </source>
</evidence>
<evidence type="ECO:0000313" key="17">
    <source>
        <dbReference type="Proteomes" id="UP001567538"/>
    </source>
</evidence>
<dbReference type="EC" id="2.7.11.1" evidence="16"/>
<sequence>MKLKSLNRILFNAACLVLCAAAAMAGAACNQTCGWRTVPSPFGFSDGCEIQLNCSSNGTAMAAEFPILAITSDTILASLPAVCNRPVEALGRLFTQNYAPTFLNAVLLQNCSGGPNSCFIPTTEVRANFELLDCGHTNDSIHCYSQADNSSLFMDYGKLRRSGCTSLFSAISIESLDMSNLSVSLDVRIVRLGWWRLGSCDCSDHAKCEAVSPPNGESPAYRCRCIDGFVGDGFRDGMGCRKDQQCNLSKYISGECGGATRILVLIGGVAAAVTVIAAAAITLRFVIKLSKVRSRSRHHRSLKLRETASITIPIYPYKEMEKATNFFSDKKMLGTGAFGTVYSGKLSNDKWVAIKRLKQRDHGSSGSILNEIKLLSSVKHPNLVELLGCSIEHEDILVYEFMPNGTLSHHLQGDSLPWPVRLSIAVETARALSYLHHTLQPPIYHRDVKTSNILLDYNLSAKVADFGLSRLGMSEEASHLSTAPQGTPGYVDPQYHQHFHLSDKSDVYSFGVVLVEIITAMKVVDFSRPPGEINLAAMAVDRIGRGCLEEIMDPFIPKSDGGEGTLWSVRKVGELAFRCLAFDRDLRPSMMDVLVELEQIAGSKSSSNLMVNEEDGSFCKVSSRNSLKMQMDLSPIASVNDSLGSDETSSPSSNS</sequence>
<reference evidence="16 17" key="1">
    <citation type="submission" date="2024-06" db="EMBL/GenBank/DDBJ databases">
        <title>A chromosome level genome sequence of Diviner's sage (Salvia divinorum).</title>
        <authorList>
            <person name="Ford S.A."/>
            <person name="Ro D.-K."/>
            <person name="Ness R.W."/>
            <person name="Phillips M.A."/>
        </authorList>
    </citation>
    <scope>NUCLEOTIDE SEQUENCE [LARGE SCALE GENOMIC DNA]</scope>
    <source>
        <strain evidence="16">SAF-2024a</strain>
        <tissue evidence="16">Leaf</tissue>
    </source>
</reference>
<evidence type="ECO:0000256" key="10">
    <source>
        <dbReference type="ARBA" id="ARBA00023136"/>
    </source>
</evidence>
<dbReference type="CDD" id="cd14066">
    <property type="entry name" value="STKc_IRAK"/>
    <property type="match status" value="1"/>
</dbReference>
<gene>
    <name evidence="16" type="ORF">AAHA92_31009</name>
</gene>
<comment type="caution">
    <text evidence="16">The sequence shown here is derived from an EMBL/GenBank/DDBJ whole genome shotgun (WGS) entry which is preliminary data.</text>
</comment>
<dbReference type="Gene3D" id="1.10.510.10">
    <property type="entry name" value="Transferase(Phosphotransferase) domain 1"/>
    <property type="match status" value="1"/>
</dbReference>
<dbReference type="PANTHER" id="PTHR46008:SF62">
    <property type="entry name" value="PROTEIN KINASE DOMAIN-CONTAINING PROTEIN"/>
    <property type="match status" value="1"/>
</dbReference>
<dbReference type="InterPro" id="IPR000719">
    <property type="entry name" value="Prot_kinase_dom"/>
</dbReference>
<dbReference type="InterPro" id="IPR001245">
    <property type="entry name" value="Ser-Thr/Tyr_kinase_cat_dom"/>
</dbReference>
<evidence type="ECO:0000256" key="7">
    <source>
        <dbReference type="ARBA" id="ARBA00022777"/>
    </source>
</evidence>
<dbReference type="SUPFAM" id="SSF56112">
    <property type="entry name" value="Protein kinase-like (PK-like)"/>
    <property type="match status" value="1"/>
</dbReference>
<keyword evidence="17" id="KW-1185">Reference proteome</keyword>
<keyword evidence="4 13" id="KW-0812">Transmembrane</keyword>
<keyword evidence="5 14" id="KW-0732">Signal</keyword>
<evidence type="ECO:0000256" key="8">
    <source>
        <dbReference type="ARBA" id="ARBA00022840"/>
    </source>
</evidence>
<evidence type="ECO:0000256" key="9">
    <source>
        <dbReference type="ARBA" id="ARBA00022989"/>
    </source>
</evidence>
<keyword evidence="7 16" id="KW-0418">Kinase</keyword>
<proteinExistence type="predicted"/>
<dbReference type="GO" id="GO:0005886">
    <property type="term" value="C:plasma membrane"/>
    <property type="evidence" value="ECO:0007669"/>
    <property type="project" value="UniProtKB-ARBA"/>
</dbReference>
<dbReference type="GO" id="GO:0004674">
    <property type="term" value="F:protein serine/threonine kinase activity"/>
    <property type="evidence" value="ECO:0007669"/>
    <property type="project" value="UniProtKB-KW"/>
</dbReference>
<dbReference type="PANTHER" id="PTHR46008">
    <property type="entry name" value="LEAF RUST 10 DISEASE-RESISTANCE LOCUS RECEPTOR-LIKE PROTEIN KINASE-LIKE 1.4"/>
    <property type="match status" value="1"/>
</dbReference>
<protein>
    <submittedName>
        <fullName evidence="16">Non-specific serine/threonine protein kinase</fullName>
        <ecNumber evidence="16">2.7.11.1</ecNumber>
    </submittedName>
</protein>
<evidence type="ECO:0000313" key="16">
    <source>
        <dbReference type="EMBL" id="KAL1534889.1"/>
    </source>
</evidence>
<dbReference type="PROSITE" id="PS00107">
    <property type="entry name" value="PROTEIN_KINASE_ATP"/>
    <property type="match status" value="1"/>
</dbReference>
<dbReference type="PROSITE" id="PS50011">
    <property type="entry name" value="PROTEIN_KINASE_DOM"/>
    <property type="match status" value="1"/>
</dbReference>
<evidence type="ECO:0000256" key="14">
    <source>
        <dbReference type="SAM" id="SignalP"/>
    </source>
</evidence>
<dbReference type="SMART" id="SM00220">
    <property type="entry name" value="S_TKc"/>
    <property type="match status" value="1"/>
</dbReference>
<evidence type="ECO:0000256" key="1">
    <source>
        <dbReference type="ARBA" id="ARBA00004167"/>
    </source>
</evidence>
<name>A0ABD1FSU3_SALDI</name>
<keyword evidence="6 12" id="KW-0547">Nucleotide-binding</keyword>
<evidence type="ECO:0000256" key="12">
    <source>
        <dbReference type="PROSITE-ProRule" id="PRU10141"/>
    </source>
</evidence>
<feature type="domain" description="Protein kinase" evidence="15">
    <location>
        <begin position="327"/>
        <end position="600"/>
    </location>
</feature>
<dbReference type="Gene3D" id="3.30.200.20">
    <property type="entry name" value="Phosphorylase Kinase, domain 1"/>
    <property type="match status" value="1"/>
</dbReference>
<keyword evidence="2 16" id="KW-0723">Serine/threonine-protein kinase</keyword>
<evidence type="ECO:0000256" key="3">
    <source>
        <dbReference type="ARBA" id="ARBA00022679"/>
    </source>
</evidence>
<keyword evidence="9 13" id="KW-1133">Transmembrane helix</keyword>
<evidence type="ECO:0000256" key="5">
    <source>
        <dbReference type="ARBA" id="ARBA00022729"/>
    </source>
</evidence>
<feature type="binding site" evidence="12">
    <location>
        <position position="355"/>
    </location>
    <ligand>
        <name>ATP</name>
        <dbReference type="ChEBI" id="CHEBI:30616"/>
    </ligand>
</feature>
<feature type="chain" id="PRO_5044801465" evidence="14">
    <location>
        <begin position="28"/>
        <end position="655"/>
    </location>
</feature>
<keyword evidence="8 12" id="KW-0067">ATP-binding</keyword>
<feature type="signal peptide" evidence="14">
    <location>
        <begin position="1"/>
        <end position="27"/>
    </location>
</feature>
<evidence type="ECO:0000256" key="13">
    <source>
        <dbReference type="SAM" id="Phobius"/>
    </source>
</evidence>
<dbReference type="FunFam" id="1.10.510.10:FF:000161">
    <property type="entry name" value="Wall-associated receptor kinase-like 20"/>
    <property type="match status" value="1"/>
</dbReference>
<dbReference type="GO" id="GO:0005524">
    <property type="term" value="F:ATP binding"/>
    <property type="evidence" value="ECO:0007669"/>
    <property type="project" value="UniProtKB-UniRule"/>
</dbReference>
<organism evidence="16 17">
    <name type="scientific">Salvia divinorum</name>
    <name type="common">Maria pastora</name>
    <name type="synonym">Diviner's sage</name>
    <dbReference type="NCBI Taxonomy" id="28513"/>
    <lineage>
        <taxon>Eukaryota</taxon>
        <taxon>Viridiplantae</taxon>
        <taxon>Streptophyta</taxon>
        <taxon>Embryophyta</taxon>
        <taxon>Tracheophyta</taxon>
        <taxon>Spermatophyta</taxon>
        <taxon>Magnoliopsida</taxon>
        <taxon>eudicotyledons</taxon>
        <taxon>Gunneridae</taxon>
        <taxon>Pentapetalae</taxon>
        <taxon>asterids</taxon>
        <taxon>lamiids</taxon>
        <taxon>Lamiales</taxon>
        <taxon>Lamiaceae</taxon>
        <taxon>Nepetoideae</taxon>
        <taxon>Mentheae</taxon>
        <taxon>Salviinae</taxon>
        <taxon>Salvia</taxon>
        <taxon>Salvia subgen. Calosphace</taxon>
    </lineage>
</organism>
<dbReference type="InterPro" id="IPR017441">
    <property type="entry name" value="Protein_kinase_ATP_BS"/>
</dbReference>
<dbReference type="PROSITE" id="PS51257">
    <property type="entry name" value="PROKAR_LIPOPROTEIN"/>
    <property type="match status" value="1"/>
</dbReference>
<dbReference type="EMBL" id="JBEAFC010000012">
    <property type="protein sequence ID" value="KAL1534889.1"/>
    <property type="molecule type" value="Genomic_DNA"/>
</dbReference>
<dbReference type="Pfam" id="PF07714">
    <property type="entry name" value="PK_Tyr_Ser-Thr"/>
    <property type="match status" value="1"/>
</dbReference>
<evidence type="ECO:0000256" key="6">
    <source>
        <dbReference type="ARBA" id="ARBA00022741"/>
    </source>
</evidence>
<evidence type="ECO:0000259" key="15">
    <source>
        <dbReference type="PROSITE" id="PS50011"/>
    </source>
</evidence>
<evidence type="ECO:0000256" key="2">
    <source>
        <dbReference type="ARBA" id="ARBA00022527"/>
    </source>
</evidence>
<dbReference type="PROSITE" id="PS00108">
    <property type="entry name" value="PROTEIN_KINASE_ST"/>
    <property type="match status" value="1"/>
</dbReference>
<keyword evidence="10 13" id="KW-0472">Membrane</keyword>
<dbReference type="Proteomes" id="UP001567538">
    <property type="component" value="Unassembled WGS sequence"/>
</dbReference>
<dbReference type="InterPro" id="IPR011009">
    <property type="entry name" value="Kinase-like_dom_sf"/>
</dbReference>
<evidence type="ECO:0000256" key="4">
    <source>
        <dbReference type="ARBA" id="ARBA00022692"/>
    </source>
</evidence>
<dbReference type="AlphaFoldDB" id="A0ABD1FSU3"/>
<comment type="subcellular location">
    <subcellularLocation>
        <location evidence="1">Membrane</location>
        <topology evidence="1">Single-pass membrane protein</topology>
    </subcellularLocation>
</comment>
<dbReference type="InterPro" id="IPR008271">
    <property type="entry name" value="Ser/Thr_kinase_AS"/>
</dbReference>
<feature type="transmembrane region" description="Helical" evidence="13">
    <location>
        <begin position="262"/>
        <end position="287"/>
    </location>
</feature>
<keyword evidence="3 16" id="KW-0808">Transferase</keyword>
<accession>A0ABD1FSU3</accession>